<dbReference type="GeneID" id="7272229"/>
<dbReference type="InterPro" id="IPR012334">
    <property type="entry name" value="Pectin_lyas_fold"/>
</dbReference>
<organism evidence="2 3">
    <name type="scientific">Methanosphaerula palustris (strain ATCC BAA-1556 / DSM 19958 / E1-9c)</name>
    <dbReference type="NCBI Taxonomy" id="521011"/>
    <lineage>
        <taxon>Archaea</taxon>
        <taxon>Methanobacteriati</taxon>
        <taxon>Methanobacteriota</taxon>
        <taxon>Stenosarchaea group</taxon>
        <taxon>Methanomicrobia</taxon>
        <taxon>Methanomicrobiales</taxon>
        <taxon>Methanoregulaceae</taxon>
        <taxon>Methanosphaerula</taxon>
    </lineage>
</organism>
<evidence type="ECO:0000313" key="3">
    <source>
        <dbReference type="Proteomes" id="UP000002457"/>
    </source>
</evidence>
<dbReference type="KEGG" id="mpl:Mpal_0060"/>
<gene>
    <name evidence="2" type="ordered locus">Mpal_0060</name>
</gene>
<dbReference type="SUPFAM" id="SSF51126">
    <property type="entry name" value="Pectin lyase-like"/>
    <property type="match status" value="1"/>
</dbReference>
<accession>B8GIA3</accession>
<dbReference type="eggNOG" id="arCOG02498">
    <property type="taxonomic scope" value="Archaea"/>
</dbReference>
<name>B8GIA3_METPE</name>
<dbReference type="Gene3D" id="2.160.20.10">
    <property type="entry name" value="Single-stranded right-handed beta-helix, Pectin lyase-like"/>
    <property type="match status" value="1"/>
</dbReference>
<dbReference type="SMART" id="SM00710">
    <property type="entry name" value="PbH1"/>
    <property type="match status" value="4"/>
</dbReference>
<reference evidence="2 3" key="1">
    <citation type="journal article" date="2015" name="Genome Announc.">
        <title>Complete Genome Sequence of Methanosphaerula palustris E1-9CT, a Hydrogenotrophic Methanogen Isolated from a Minerotrophic Fen Peatland.</title>
        <authorList>
            <person name="Cadillo-Quiroz H."/>
            <person name="Browne P."/>
            <person name="Kyrpides N."/>
            <person name="Woyke T."/>
            <person name="Goodwin L."/>
            <person name="Detter C."/>
            <person name="Yavitt J.B."/>
            <person name="Zinder S.H."/>
        </authorList>
    </citation>
    <scope>NUCLEOTIDE SEQUENCE [LARGE SCALE GENOMIC DNA]</scope>
    <source>
        <strain evidence="3">ATCC BAA-1556 / DSM 19958 / E1-9c</strain>
    </source>
</reference>
<sequence length="294" mass="31514" precursor="true">MLLLISLTLIGSVSAETKINSLPYTITSPGNYVLGDYSHDYKGSVGITVMSSDVTIDGQNLEFSAVDKLDSNSIGIKVSSYMKCGVLYTPHNVKIQNFKISGFATGIVFDRVKDSVITKNEFMDNVKSVTLKSTTHTTINYNTFTKDTGVGITAESGSTETGILTNTFNSEKLAMQLNGGSTTATIKGNKVLATTDPEDAENIGIKIDGSSGNAIYNNLFNTFNNVKATNTANTWYLPTLGRNIVGGDSIGGNAWMMPDDTGFSQIKSDDNGDGFVDTPYIINNLNKDVMPLKA</sequence>
<dbReference type="EMBL" id="CP001338">
    <property type="protein sequence ID" value="ACL15454.1"/>
    <property type="molecule type" value="Genomic_DNA"/>
</dbReference>
<dbReference type="RefSeq" id="WP_012616773.1">
    <property type="nucleotide sequence ID" value="NC_011832.1"/>
</dbReference>
<dbReference type="InterPro" id="IPR006626">
    <property type="entry name" value="PbH1"/>
</dbReference>
<dbReference type="HOGENOM" id="CLU_945316_0_0_2"/>
<proteinExistence type="predicted"/>
<dbReference type="InterPro" id="IPR007742">
    <property type="entry name" value="NosD_dom"/>
</dbReference>
<feature type="domain" description="Periplasmic copper-binding protein NosD beta helix" evidence="1">
    <location>
        <begin position="56"/>
        <end position="258"/>
    </location>
</feature>
<dbReference type="AlphaFoldDB" id="B8GIA3"/>
<dbReference type="OrthoDB" id="36243at2157"/>
<dbReference type="Proteomes" id="UP000002457">
    <property type="component" value="Chromosome"/>
</dbReference>
<dbReference type="InterPro" id="IPR011050">
    <property type="entry name" value="Pectin_lyase_fold/virulence"/>
</dbReference>
<evidence type="ECO:0000313" key="2">
    <source>
        <dbReference type="EMBL" id="ACL15454.1"/>
    </source>
</evidence>
<dbReference type="Pfam" id="PF05048">
    <property type="entry name" value="NosD"/>
    <property type="match status" value="1"/>
</dbReference>
<protein>
    <submittedName>
        <fullName evidence="2">Periplasmic copper-binding</fullName>
    </submittedName>
</protein>
<keyword evidence="3" id="KW-1185">Reference proteome</keyword>
<evidence type="ECO:0000259" key="1">
    <source>
        <dbReference type="Pfam" id="PF05048"/>
    </source>
</evidence>